<dbReference type="eggNOG" id="ENOG502SR80">
    <property type="taxonomic scope" value="Eukaryota"/>
</dbReference>
<reference evidence="3 4" key="1">
    <citation type="submission" date="2014-02" db="EMBL/GenBank/DDBJ databases">
        <title>The genome sequence of the entomopathogenic fungus Metarhizium robertsii ARSEF 2575.</title>
        <authorList>
            <person name="Giuliano Garisto Donzelli B."/>
            <person name="Roe B.A."/>
            <person name="Macmil S.L."/>
            <person name="Krasnoff S.B."/>
            <person name="Gibson D.M."/>
        </authorList>
    </citation>
    <scope>NUCLEOTIDE SEQUENCE [LARGE SCALE GENOMIC DNA]</scope>
    <source>
        <strain evidence="3 4">ARSEF 2575</strain>
    </source>
</reference>
<dbReference type="AlphaFoldDB" id="A0A0A1USJ8"/>
<evidence type="ECO:0000313" key="4">
    <source>
        <dbReference type="Proteomes" id="UP000030151"/>
    </source>
</evidence>
<evidence type="ECO:0000256" key="2">
    <source>
        <dbReference type="SAM" id="SignalP"/>
    </source>
</evidence>
<evidence type="ECO:0008006" key="5">
    <source>
        <dbReference type="Google" id="ProtNLM"/>
    </source>
</evidence>
<dbReference type="HOGENOM" id="CLU_085827_1_0_1"/>
<feature type="compositionally biased region" description="Low complexity" evidence="1">
    <location>
        <begin position="120"/>
        <end position="175"/>
    </location>
</feature>
<dbReference type="EMBL" id="JELW01000022">
    <property type="protein sequence ID" value="EXU99004.1"/>
    <property type="molecule type" value="Genomic_DNA"/>
</dbReference>
<sequence>MQLLAVLALAAVPSASAALQAGSSATSMALRNVFERQLQFCKPVPAPYTCERSCGVGFVECIAFPTCYNPSRGDSCCSNGKYCPKGFYCTNAGCCENGQSLEECGATVSLSVLPPPSTKTATLPARPTSTPSSTLSEPTDTSGAEPVSTLSASSTAVGTLTGTTPSTNGTAGATGPPVVTAGAGRKGAVALGALGAFVLAI</sequence>
<keyword evidence="2" id="KW-0732">Signal</keyword>
<feature type="region of interest" description="Disordered" evidence="1">
    <location>
        <begin position="115"/>
        <end position="175"/>
    </location>
</feature>
<feature type="signal peptide" evidence="2">
    <location>
        <begin position="1"/>
        <end position="17"/>
    </location>
</feature>
<evidence type="ECO:0000256" key="1">
    <source>
        <dbReference type="SAM" id="MobiDB-lite"/>
    </source>
</evidence>
<feature type="chain" id="PRO_5001980815" description="Prp 4 CRoW domain-containing protein" evidence="2">
    <location>
        <begin position="18"/>
        <end position="201"/>
    </location>
</feature>
<name>A0A0A1USJ8_9HYPO</name>
<comment type="caution">
    <text evidence="3">The sequence shown here is derived from an EMBL/GenBank/DDBJ whole genome shotgun (WGS) entry which is preliminary data.</text>
</comment>
<accession>A0A0A1USJ8</accession>
<gene>
    <name evidence="3" type="ORF">X797_008002</name>
</gene>
<proteinExistence type="predicted"/>
<protein>
    <recommendedName>
        <fullName evidence="5">Prp 4 CRoW domain-containing protein</fullName>
    </recommendedName>
</protein>
<dbReference type="Proteomes" id="UP000030151">
    <property type="component" value="Unassembled WGS sequence"/>
</dbReference>
<evidence type="ECO:0000313" key="3">
    <source>
        <dbReference type="EMBL" id="EXU99004.1"/>
    </source>
</evidence>
<organism evidence="3 4">
    <name type="scientific">Metarhizium robertsii</name>
    <dbReference type="NCBI Taxonomy" id="568076"/>
    <lineage>
        <taxon>Eukaryota</taxon>
        <taxon>Fungi</taxon>
        <taxon>Dikarya</taxon>
        <taxon>Ascomycota</taxon>
        <taxon>Pezizomycotina</taxon>
        <taxon>Sordariomycetes</taxon>
        <taxon>Hypocreomycetidae</taxon>
        <taxon>Hypocreales</taxon>
        <taxon>Clavicipitaceae</taxon>
        <taxon>Metarhizium</taxon>
    </lineage>
</organism>